<gene>
    <name evidence="2" type="ORF">H920_15298</name>
</gene>
<evidence type="ECO:0000313" key="2">
    <source>
        <dbReference type="EMBL" id="KFO23397.1"/>
    </source>
</evidence>
<accession>A0A091CXF2</accession>
<name>A0A091CXF2_FUKDA</name>
<protein>
    <submittedName>
        <fullName evidence="2">Uncharacterized protein</fullName>
    </submittedName>
</protein>
<sequence length="115" mass="12074">MDPSLASTGTGRPSAYDAVGPPATSRWGRGVFRSKSLDGAEAGQLPGRLSSTPRWLLLTLFISLTSWTGLSARLPGASPSDCTDATSLKTSPRQPSLFSWSSTVLKFTSPLLCTA</sequence>
<organism evidence="2 3">
    <name type="scientific">Fukomys damarensis</name>
    <name type="common">Damaraland mole rat</name>
    <name type="synonym">Cryptomys damarensis</name>
    <dbReference type="NCBI Taxonomy" id="885580"/>
    <lineage>
        <taxon>Eukaryota</taxon>
        <taxon>Metazoa</taxon>
        <taxon>Chordata</taxon>
        <taxon>Craniata</taxon>
        <taxon>Vertebrata</taxon>
        <taxon>Euteleostomi</taxon>
        <taxon>Mammalia</taxon>
        <taxon>Eutheria</taxon>
        <taxon>Euarchontoglires</taxon>
        <taxon>Glires</taxon>
        <taxon>Rodentia</taxon>
        <taxon>Hystricomorpha</taxon>
        <taxon>Bathyergidae</taxon>
        <taxon>Fukomys</taxon>
    </lineage>
</organism>
<evidence type="ECO:0000313" key="3">
    <source>
        <dbReference type="Proteomes" id="UP000028990"/>
    </source>
</evidence>
<dbReference type="EMBL" id="KN123775">
    <property type="protein sequence ID" value="KFO23397.1"/>
    <property type="molecule type" value="Genomic_DNA"/>
</dbReference>
<keyword evidence="3" id="KW-1185">Reference proteome</keyword>
<dbReference type="Proteomes" id="UP000028990">
    <property type="component" value="Unassembled WGS sequence"/>
</dbReference>
<feature type="compositionally biased region" description="Polar residues" evidence="1">
    <location>
        <begin position="1"/>
        <end position="11"/>
    </location>
</feature>
<evidence type="ECO:0000256" key="1">
    <source>
        <dbReference type="SAM" id="MobiDB-lite"/>
    </source>
</evidence>
<feature type="region of interest" description="Disordered" evidence="1">
    <location>
        <begin position="1"/>
        <end position="27"/>
    </location>
</feature>
<reference evidence="2 3" key="1">
    <citation type="submission" date="2013-11" db="EMBL/GenBank/DDBJ databases">
        <title>The Damaraland mole rat (Fukomys damarensis) genome and evolution of African mole rats.</title>
        <authorList>
            <person name="Gladyshev V.N."/>
            <person name="Fang X."/>
        </authorList>
    </citation>
    <scope>NUCLEOTIDE SEQUENCE [LARGE SCALE GENOMIC DNA]</scope>
    <source>
        <tissue evidence="2">Liver</tissue>
    </source>
</reference>
<proteinExistence type="predicted"/>
<dbReference type="AlphaFoldDB" id="A0A091CXF2"/>